<evidence type="ECO:0000259" key="2">
    <source>
        <dbReference type="Pfam" id="PF07853"/>
    </source>
</evidence>
<reference evidence="4" key="1">
    <citation type="submission" date="2015-01" db="EMBL/GenBank/DDBJ databases">
        <authorList>
            <person name="Aslett A.Martin."/>
            <person name="De Silva Nishadi"/>
        </authorList>
    </citation>
    <scope>NUCLEOTIDE SEQUENCE [LARGE SCALE GENOMIC DNA]</scope>
    <source>
        <strain evidence="4">UMC4404</strain>
    </source>
</reference>
<evidence type="ECO:0000256" key="1">
    <source>
        <dbReference type="SAM" id="Phobius"/>
    </source>
</evidence>
<keyword evidence="1" id="KW-1133">Transmembrane helix</keyword>
<dbReference type="InterPro" id="IPR012867">
    <property type="entry name" value="DUF1648"/>
</dbReference>
<evidence type="ECO:0000313" key="3">
    <source>
        <dbReference type="EMBL" id="CEO32411.1"/>
    </source>
</evidence>
<keyword evidence="1" id="KW-0472">Membrane</keyword>
<evidence type="ECO:0000313" key="4">
    <source>
        <dbReference type="Proteomes" id="UP000049685"/>
    </source>
</evidence>
<feature type="transmembrane region" description="Helical" evidence="1">
    <location>
        <begin position="56"/>
        <end position="79"/>
    </location>
</feature>
<dbReference type="Proteomes" id="UP000049685">
    <property type="component" value="Unassembled WGS sequence"/>
</dbReference>
<dbReference type="AlphaFoldDB" id="A0A9P1KYC4"/>
<dbReference type="Pfam" id="PF07853">
    <property type="entry name" value="DUF1648"/>
    <property type="match status" value="1"/>
</dbReference>
<feature type="transmembrane region" description="Helical" evidence="1">
    <location>
        <begin position="9"/>
        <end position="27"/>
    </location>
</feature>
<gene>
    <name evidence="3" type="ORF">UMC4404_03911</name>
</gene>
<feature type="transmembrane region" description="Helical" evidence="1">
    <location>
        <begin position="127"/>
        <end position="146"/>
    </location>
</feature>
<proteinExistence type="predicted"/>
<protein>
    <submittedName>
        <fullName evidence="3">Predicted membrane protein</fullName>
    </submittedName>
</protein>
<keyword evidence="1" id="KW-0812">Transmembrane</keyword>
<feature type="transmembrane region" description="Helical" evidence="1">
    <location>
        <begin position="100"/>
        <end position="121"/>
    </location>
</feature>
<organism evidence="3 4">
    <name type="scientific">Paraclostridium sordellii</name>
    <name type="common">Clostridium sordellii</name>
    <dbReference type="NCBI Taxonomy" id="1505"/>
    <lineage>
        <taxon>Bacteria</taxon>
        <taxon>Bacillati</taxon>
        <taxon>Bacillota</taxon>
        <taxon>Clostridia</taxon>
        <taxon>Peptostreptococcales</taxon>
        <taxon>Peptostreptococcaceae</taxon>
        <taxon>Paraclostridium</taxon>
    </lineage>
</organism>
<name>A0A9P1KYC4_PARSO</name>
<feature type="domain" description="DUF1648" evidence="2">
    <location>
        <begin position="17"/>
        <end position="61"/>
    </location>
</feature>
<dbReference type="EMBL" id="CDNY01000003">
    <property type="protein sequence ID" value="CEO32411.1"/>
    <property type="molecule type" value="Genomic_DNA"/>
</dbReference>
<dbReference type="RefSeq" id="WP_057557341.1">
    <property type="nucleotide sequence ID" value="NZ_CDNY01000003.1"/>
</dbReference>
<accession>A0A9P1KYC4</accession>
<sequence length="152" mass="17822">MKRNKYDVGINFICLILLFGISIYLYINWNKLPDKIPGHYNFLGVVDRWGTNEELLLLPIIGWIVYISMTVVGAFPQFYQVKIKITPENKDCVYNVLRNMVNTLKLFVTIAFVFLTINSLLCNNLPIWFLPIFLIFIFSSIVFFNMKLLKLK</sequence>
<comment type="caution">
    <text evidence="3">The sequence shown here is derived from an EMBL/GenBank/DDBJ whole genome shotgun (WGS) entry which is preliminary data.</text>
</comment>